<feature type="domain" description="Acyltransferase 3" evidence="2">
    <location>
        <begin position="13"/>
        <end position="337"/>
    </location>
</feature>
<protein>
    <submittedName>
        <fullName evidence="3">Acyltransferase family protein</fullName>
    </submittedName>
</protein>
<accession>A0A1M6UNN2</accession>
<feature type="transmembrane region" description="Helical" evidence="1">
    <location>
        <begin position="183"/>
        <end position="200"/>
    </location>
</feature>
<feature type="transmembrane region" description="Helical" evidence="1">
    <location>
        <begin position="109"/>
        <end position="127"/>
    </location>
</feature>
<keyword evidence="3" id="KW-0808">Transferase</keyword>
<evidence type="ECO:0000259" key="2">
    <source>
        <dbReference type="Pfam" id="PF01757"/>
    </source>
</evidence>
<gene>
    <name evidence="3" type="ORF">SAMN05216463_11026</name>
</gene>
<evidence type="ECO:0000313" key="4">
    <source>
        <dbReference type="Proteomes" id="UP000184130"/>
    </source>
</evidence>
<evidence type="ECO:0000313" key="3">
    <source>
        <dbReference type="EMBL" id="SHK70812.1"/>
    </source>
</evidence>
<dbReference type="InterPro" id="IPR002656">
    <property type="entry name" value="Acyl_transf_3_dom"/>
</dbReference>
<dbReference type="Proteomes" id="UP000184130">
    <property type="component" value="Unassembled WGS sequence"/>
</dbReference>
<dbReference type="OrthoDB" id="128906at2"/>
<feature type="transmembrane region" description="Helical" evidence="1">
    <location>
        <begin position="325"/>
        <end position="343"/>
    </location>
</feature>
<keyword evidence="1" id="KW-0472">Membrane</keyword>
<feature type="transmembrane region" description="Helical" evidence="1">
    <location>
        <begin position="69"/>
        <end position="89"/>
    </location>
</feature>
<sequence>MKQDLLSRAECTAMRGIAILAIVLHNYCHFIGKIVKENEYQFFASNNDRLWNAITNPDELLPVHLLSYFGHYGVPVFLFLSGLGLVMKYEKGDNRVSTLPFVRYNYLKLLRMLIVGFSLFIIVDILTPGRFQFHWYNVVAQLLMYINVLPEPDRIIWPGIYWFFGLMIQLYIVYRVLLYRQKNIWVIALIAICWLLQAFCDPEGETLNRLRYNFIGGMLPFGLGILFARIPTPGKYFFLTKKIFFVALLLSTALIVAMSFWYQSWFFVPVFIIIGTIALVKVMPKWMLSIITWVGSISAAMFVAHPIARKLFIIVAWKQDIYDGLMLYVIAVIALSWTVKQLLDRIPKPKL</sequence>
<keyword evidence="3" id="KW-0012">Acyltransferase</keyword>
<feature type="transmembrane region" description="Helical" evidence="1">
    <location>
        <begin position="156"/>
        <end position="177"/>
    </location>
</feature>
<keyword evidence="1" id="KW-0812">Transmembrane</keyword>
<dbReference type="GO" id="GO:0016747">
    <property type="term" value="F:acyltransferase activity, transferring groups other than amino-acyl groups"/>
    <property type="evidence" value="ECO:0007669"/>
    <property type="project" value="InterPro"/>
</dbReference>
<feature type="transmembrane region" description="Helical" evidence="1">
    <location>
        <begin position="236"/>
        <end position="257"/>
    </location>
</feature>
<dbReference type="Pfam" id="PF01757">
    <property type="entry name" value="Acyl_transf_3"/>
    <property type="match status" value="1"/>
</dbReference>
<dbReference type="AlphaFoldDB" id="A0A1M6UNN2"/>
<reference evidence="3 4" key="1">
    <citation type="submission" date="2016-11" db="EMBL/GenBank/DDBJ databases">
        <authorList>
            <person name="Jaros S."/>
            <person name="Januszkiewicz K."/>
            <person name="Wedrychowicz H."/>
        </authorList>
    </citation>
    <scope>NUCLEOTIDE SEQUENCE [LARGE SCALE GENOMIC DNA]</scope>
    <source>
        <strain evidence="3 4">KHT3</strain>
    </source>
</reference>
<dbReference type="RefSeq" id="WP_073207807.1">
    <property type="nucleotide sequence ID" value="NZ_FRBD01000010.1"/>
</dbReference>
<feature type="transmembrane region" description="Helical" evidence="1">
    <location>
        <begin position="286"/>
        <end position="304"/>
    </location>
</feature>
<keyword evidence="1" id="KW-1133">Transmembrane helix</keyword>
<organism evidence="3 4">
    <name type="scientific">Xylanibacter ruminicola</name>
    <name type="common">Prevotella ruminicola</name>
    <dbReference type="NCBI Taxonomy" id="839"/>
    <lineage>
        <taxon>Bacteria</taxon>
        <taxon>Pseudomonadati</taxon>
        <taxon>Bacteroidota</taxon>
        <taxon>Bacteroidia</taxon>
        <taxon>Bacteroidales</taxon>
        <taxon>Prevotellaceae</taxon>
        <taxon>Xylanibacter</taxon>
    </lineage>
</organism>
<feature type="transmembrane region" description="Helical" evidence="1">
    <location>
        <begin position="12"/>
        <end position="32"/>
    </location>
</feature>
<feature type="transmembrane region" description="Helical" evidence="1">
    <location>
        <begin position="212"/>
        <end position="230"/>
    </location>
</feature>
<name>A0A1M6UNN2_XYLRU</name>
<dbReference type="EMBL" id="FRBD01000010">
    <property type="protein sequence ID" value="SHK70812.1"/>
    <property type="molecule type" value="Genomic_DNA"/>
</dbReference>
<proteinExistence type="predicted"/>
<evidence type="ECO:0000256" key="1">
    <source>
        <dbReference type="SAM" id="Phobius"/>
    </source>
</evidence>